<proteinExistence type="predicted"/>
<organism evidence="1 2">
    <name type="scientific">Alteribacillus bidgolensis</name>
    <dbReference type="NCBI Taxonomy" id="930129"/>
    <lineage>
        <taxon>Bacteria</taxon>
        <taxon>Bacillati</taxon>
        <taxon>Bacillota</taxon>
        <taxon>Bacilli</taxon>
        <taxon>Bacillales</taxon>
        <taxon>Bacillaceae</taxon>
        <taxon>Alteribacillus</taxon>
    </lineage>
</organism>
<evidence type="ECO:0000313" key="2">
    <source>
        <dbReference type="Proteomes" id="UP000199017"/>
    </source>
</evidence>
<dbReference type="EMBL" id="FNDU01000004">
    <property type="protein sequence ID" value="SDH99230.1"/>
    <property type="molecule type" value="Genomic_DNA"/>
</dbReference>
<accession>A0A1G8GYC4</accession>
<keyword evidence="2" id="KW-1185">Reference proteome</keyword>
<dbReference type="InterPro" id="IPR049644">
    <property type="entry name" value="GvpU-like"/>
</dbReference>
<gene>
    <name evidence="1" type="ORF">SAMN05216352_10416</name>
</gene>
<dbReference type="RefSeq" id="WP_091583283.1">
    <property type="nucleotide sequence ID" value="NZ_FNDU01000004.1"/>
</dbReference>
<name>A0A1G8GYC4_9BACI</name>
<protein>
    <submittedName>
        <fullName evidence="1">Uncharacterized protein</fullName>
    </submittedName>
</protein>
<dbReference type="Proteomes" id="UP000199017">
    <property type="component" value="Unassembled WGS sequence"/>
</dbReference>
<reference evidence="1 2" key="1">
    <citation type="submission" date="2016-10" db="EMBL/GenBank/DDBJ databases">
        <authorList>
            <person name="de Groot N.N."/>
        </authorList>
    </citation>
    <scope>NUCLEOTIDE SEQUENCE [LARGE SCALE GENOMIC DNA]</scope>
    <source>
        <strain evidence="2">P4B,CCM 7963,CECT 7998,DSM 25260,IBRC-M 10614,KCTC 13821</strain>
    </source>
</reference>
<dbReference type="OrthoDB" id="2404709at2"/>
<dbReference type="AlphaFoldDB" id="A0A1G8GYC4"/>
<evidence type="ECO:0000313" key="1">
    <source>
        <dbReference type="EMBL" id="SDH99230.1"/>
    </source>
</evidence>
<sequence>MTEDFYEDKRTDHLLRYLVRLADNGAEMDVTLNVSGTTITGTLIGNVTYLDEIQRYLHTNHGDLKEKMLTFFEKTADKFQKHTDQDEYESGYIHLRDAKILEEHGEREFAGNLWRGKLADVNGFSFGAIRVKNSERSRFE</sequence>
<dbReference type="NCBIfam" id="NF041667">
    <property type="entry name" value="GvpU"/>
    <property type="match status" value="1"/>
</dbReference>